<keyword evidence="6" id="KW-1185">Reference proteome</keyword>
<keyword evidence="3" id="KW-0808">Transferase</keyword>
<evidence type="ECO:0000256" key="3">
    <source>
        <dbReference type="ARBA" id="ARBA00022679"/>
    </source>
</evidence>
<evidence type="ECO:0000256" key="2">
    <source>
        <dbReference type="ARBA" id="ARBA00022603"/>
    </source>
</evidence>
<dbReference type="AlphaFoldDB" id="A0A6A0ACQ0"/>
<accession>A0A6A0ACQ0</accession>
<dbReference type="GO" id="GO:0005739">
    <property type="term" value="C:mitochondrion"/>
    <property type="evidence" value="ECO:0007669"/>
    <property type="project" value="TreeGrafter"/>
</dbReference>
<proteinExistence type="inferred from homology"/>
<dbReference type="Gene3D" id="3.40.50.150">
    <property type="entry name" value="Vaccinia Virus protein VP39"/>
    <property type="match status" value="1"/>
</dbReference>
<evidence type="ECO:0000256" key="1">
    <source>
        <dbReference type="ARBA" id="ARBA00010633"/>
    </source>
</evidence>
<name>A0A6A0ACQ0_HAELA</name>
<dbReference type="EMBL" id="BLLF01004962">
    <property type="protein sequence ID" value="GFH30525.1"/>
    <property type="molecule type" value="Genomic_DNA"/>
</dbReference>
<dbReference type="PANTHER" id="PTHR13610">
    <property type="entry name" value="METHYLTRANSFERASE DOMAIN-CONTAINING PROTEIN"/>
    <property type="match status" value="1"/>
</dbReference>
<keyword evidence="2" id="KW-0489">Methyltransferase</keyword>
<dbReference type="GO" id="GO:0016279">
    <property type="term" value="F:protein-lysine N-methyltransferase activity"/>
    <property type="evidence" value="ECO:0007669"/>
    <property type="project" value="InterPro"/>
</dbReference>
<comment type="caution">
    <text evidence="5">The sequence shown here is derived from an EMBL/GenBank/DDBJ whole genome shotgun (WGS) entry which is preliminary data.</text>
</comment>
<sequence>MSAGRGILFELKSWAKYLLPSKYVAVYYGSPPSVVSRMLEIANCGPKDVVYDLGCGDGRVLIAAAQRGA</sequence>
<dbReference type="InterPro" id="IPR029063">
    <property type="entry name" value="SAM-dependent_MTases_sf"/>
</dbReference>
<reference evidence="5 6" key="1">
    <citation type="submission" date="2020-02" db="EMBL/GenBank/DDBJ databases">
        <title>Draft genome sequence of Haematococcus lacustris strain NIES-144.</title>
        <authorList>
            <person name="Morimoto D."/>
            <person name="Nakagawa S."/>
            <person name="Yoshida T."/>
            <person name="Sawayama S."/>
        </authorList>
    </citation>
    <scope>NUCLEOTIDE SEQUENCE [LARGE SCALE GENOMIC DNA]</scope>
    <source>
        <strain evidence="5 6">NIES-144</strain>
    </source>
</reference>
<keyword evidence="4" id="KW-0949">S-adenosyl-L-methionine</keyword>
<dbReference type="PANTHER" id="PTHR13610:SF11">
    <property type="entry name" value="METHYLTRANSFERASE DOMAIN-CONTAINING PROTEIN"/>
    <property type="match status" value="1"/>
</dbReference>
<dbReference type="Proteomes" id="UP000485058">
    <property type="component" value="Unassembled WGS sequence"/>
</dbReference>
<organism evidence="5 6">
    <name type="scientific">Haematococcus lacustris</name>
    <name type="common">Green alga</name>
    <name type="synonym">Haematococcus pluvialis</name>
    <dbReference type="NCBI Taxonomy" id="44745"/>
    <lineage>
        <taxon>Eukaryota</taxon>
        <taxon>Viridiplantae</taxon>
        <taxon>Chlorophyta</taxon>
        <taxon>core chlorophytes</taxon>
        <taxon>Chlorophyceae</taxon>
        <taxon>CS clade</taxon>
        <taxon>Chlamydomonadales</taxon>
        <taxon>Haematococcaceae</taxon>
        <taxon>Haematococcus</taxon>
    </lineage>
</organism>
<evidence type="ECO:0000313" key="5">
    <source>
        <dbReference type="EMBL" id="GFH30525.1"/>
    </source>
</evidence>
<dbReference type="SUPFAM" id="SSF53335">
    <property type="entry name" value="S-adenosyl-L-methionine-dependent methyltransferases"/>
    <property type="match status" value="1"/>
</dbReference>
<dbReference type="GO" id="GO:1905706">
    <property type="term" value="P:regulation of mitochondrial ATP synthesis coupled proton transport"/>
    <property type="evidence" value="ECO:0007669"/>
    <property type="project" value="TreeGrafter"/>
</dbReference>
<evidence type="ECO:0000256" key="4">
    <source>
        <dbReference type="ARBA" id="ARBA00022691"/>
    </source>
</evidence>
<gene>
    <name evidence="5" type="ORF">HaLaN_29397</name>
</gene>
<protein>
    <submittedName>
        <fullName evidence="5">Methyltransf_25 domain-containing protein</fullName>
    </submittedName>
</protein>
<evidence type="ECO:0000313" key="6">
    <source>
        <dbReference type="Proteomes" id="UP000485058"/>
    </source>
</evidence>
<dbReference type="InterPro" id="IPR026170">
    <property type="entry name" value="FAM173A/B"/>
</dbReference>
<comment type="similarity">
    <text evidence="1">Belongs to the ANT/ATPSC lysine N-methyltransferase family.</text>
</comment>
<feature type="non-terminal residue" evidence="5">
    <location>
        <position position="69"/>
    </location>
</feature>
<dbReference type="GO" id="GO:0032259">
    <property type="term" value="P:methylation"/>
    <property type="evidence" value="ECO:0007669"/>
    <property type="project" value="UniProtKB-KW"/>
</dbReference>